<dbReference type="EMBL" id="CP157762">
    <property type="protein sequence ID" value="XBP95117.1"/>
    <property type="molecule type" value="Genomic_DNA"/>
</dbReference>
<evidence type="ECO:0000313" key="1">
    <source>
        <dbReference type="EMBL" id="XBP95117.1"/>
    </source>
</evidence>
<evidence type="ECO:0008006" key="3">
    <source>
        <dbReference type="Google" id="ProtNLM"/>
    </source>
</evidence>
<dbReference type="RefSeq" id="WP_350935626.1">
    <property type="nucleotide sequence ID" value="NZ_CP157762.1"/>
</dbReference>
<evidence type="ECO:0000313" key="2">
    <source>
        <dbReference type="EMBL" id="XCH75820.1"/>
    </source>
</evidence>
<name>A0AAU7MCG3_9ACTN</name>
<reference evidence="1" key="1">
    <citation type="submission" date="2024-01" db="EMBL/GenBank/DDBJ databases">
        <title>The genome sequence of Micromonospora mangrovi CCTCC AA 2012012.</title>
        <authorList>
            <person name="Gao J."/>
        </authorList>
    </citation>
    <scope>NUCLEOTIDE SEQUENCE</scope>
    <source>
        <strain evidence="1">CCTCC AA 2012012</strain>
    </source>
</reference>
<reference evidence="2" key="2">
    <citation type="submission" date="2024-06" db="EMBL/GenBank/DDBJ databases">
        <title>Micromonospora mangrovi CCTCC AA 2012012 genome sequences.</title>
        <authorList>
            <person name="Gao J."/>
        </authorList>
    </citation>
    <scope>NUCLEOTIDE SEQUENCE</scope>
    <source>
        <strain evidence="2">CCTCC AA 2012012</strain>
    </source>
</reference>
<protein>
    <recommendedName>
        <fullName evidence="3">Thiopeptide-type bacteriocin biosynthesis domain-containing protein</fullName>
    </recommendedName>
</protein>
<dbReference type="EMBL" id="CP159342">
    <property type="protein sequence ID" value="XCH75820.1"/>
    <property type="molecule type" value="Genomic_DNA"/>
</dbReference>
<organism evidence="1">
    <name type="scientific">Micromonospora sp. CCTCC AA 2012012</name>
    <dbReference type="NCBI Taxonomy" id="3111921"/>
    <lineage>
        <taxon>Bacteria</taxon>
        <taxon>Bacillati</taxon>
        <taxon>Actinomycetota</taxon>
        <taxon>Actinomycetes</taxon>
        <taxon>Micromonosporales</taxon>
        <taxon>Micromonosporaceae</taxon>
        <taxon>Micromonospora</taxon>
    </lineage>
</organism>
<gene>
    <name evidence="2" type="ORF">ABUL08_06960</name>
    <name evidence="1" type="ORF">VK199_06915</name>
</gene>
<accession>A0AAU7MCG3</accession>
<proteinExistence type="predicted"/>
<sequence>MLNLGPGTAVRITDHSAQPRELLRELAEPIRRLKSSQQLPVVHVRRGWLHGSHLLVTARPYADREADLTTLAAEAGALAAARPTPTPDEASYLRRASDLARWENVRQELSPVHPHGHVEVVPHQPRPANAPALALAADQILGRFLEPMLASAALRDDEILPHLAAVLAMLARTHPRGISAGVLPYRSHVEGVSSATGNHTDLRARYAQRYPHDEDVFRTALTGEPSPALRAWEAAFLYAWGVAEGLTCAGSVTDRAIQEAIGPTPLPLGTPVRSDFIGEILQTGLVADPSYRHVAHRVVLNVLYWSLTCFGITPLQRYYLCYGLSEATDQITGETATQRLHRFARELKGQS</sequence>
<dbReference type="AlphaFoldDB" id="A0AAU7MCG3"/>